<sequence>VITSHTEPIPGTGDEFRKFNYLEIGVRLAIDSEAIWGCPDTGCGMSLVDIAWLTERIPQLRILNRASSMRVKGIGSQSHVSNSFVVITMYFPNSDGSKLGKVTRELHLVEGLGCKLLLGTDIIKPEEIIPDVDRGIARIGACEDIEVPIHVVARGR</sequence>
<gene>
    <name evidence="1" type="ORF">FN846DRAFT_763712</name>
</gene>
<evidence type="ECO:0000313" key="1">
    <source>
        <dbReference type="EMBL" id="KAA8895054.1"/>
    </source>
</evidence>
<dbReference type="OrthoDB" id="193499at2759"/>
<dbReference type="EMBL" id="VXIS01000291">
    <property type="protein sequence ID" value="KAA8895054.1"/>
    <property type="molecule type" value="Genomic_DNA"/>
</dbReference>
<organism evidence="1 2">
    <name type="scientific">Sphaerosporella brunnea</name>
    <dbReference type="NCBI Taxonomy" id="1250544"/>
    <lineage>
        <taxon>Eukaryota</taxon>
        <taxon>Fungi</taxon>
        <taxon>Dikarya</taxon>
        <taxon>Ascomycota</taxon>
        <taxon>Pezizomycotina</taxon>
        <taxon>Pezizomycetes</taxon>
        <taxon>Pezizales</taxon>
        <taxon>Pyronemataceae</taxon>
        <taxon>Sphaerosporella</taxon>
    </lineage>
</organism>
<dbReference type="AlphaFoldDB" id="A0A5J5EII0"/>
<reference evidence="1 2" key="1">
    <citation type="submission" date="2019-09" db="EMBL/GenBank/DDBJ databases">
        <title>Draft genome of the ectomycorrhizal ascomycete Sphaerosporella brunnea.</title>
        <authorList>
            <consortium name="DOE Joint Genome Institute"/>
            <person name="Benucci G.M."/>
            <person name="Marozzi G."/>
            <person name="Antonielli L."/>
            <person name="Sanchez S."/>
            <person name="Marco P."/>
            <person name="Wang X."/>
            <person name="Falini L.B."/>
            <person name="Barry K."/>
            <person name="Haridas S."/>
            <person name="Lipzen A."/>
            <person name="Labutti K."/>
            <person name="Grigoriev I.V."/>
            <person name="Murat C."/>
            <person name="Martin F."/>
            <person name="Albertini E."/>
            <person name="Donnini D."/>
            <person name="Bonito G."/>
        </authorList>
    </citation>
    <scope>NUCLEOTIDE SEQUENCE [LARGE SCALE GENOMIC DNA]</scope>
    <source>
        <strain evidence="1 2">Sb_GMNB300</strain>
    </source>
</reference>
<evidence type="ECO:0000313" key="2">
    <source>
        <dbReference type="Proteomes" id="UP000326924"/>
    </source>
</evidence>
<feature type="non-terminal residue" evidence="1">
    <location>
        <position position="1"/>
    </location>
</feature>
<proteinExistence type="predicted"/>
<dbReference type="Proteomes" id="UP000326924">
    <property type="component" value="Unassembled WGS sequence"/>
</dbReference>
<protein>
    <submittedName>
        <fullName evidence="1">Uncharacterized protein</fullName>
    </submittedName>
</protein>
<keyword evidence="2" id="KW-1185">Reference proteome</keyword>
<name>A0A5J5EII0_9PEZI</name>
<feature type="non-terminal residue" evidence="1">
    <location>
        <position position="156"/>
    </location>
</feature>
<accession>A0A5J5EII0</accession>
<dbReference type="InParanoid" id="A0A5J5EII0"/>
<comment type="caution">
    <text evidence="1">The sequence shown here is derived from an EMBL/GenBank/DDBJ whole genome shotgun (WGS) entry which is preliminary data.</text>
</comment>